<comment type="caution">
    <text evidence="1">The sequence shown here is derived from an EMBL/GenBank/DDBJ whole genome shotgun (WGS) entry which is preliminary data.</text>
</comment>
<dbReference type="AlphaFoldDB" id="A0A834XRV0"/>
<accession>A0A834XRV0</accession>
<dbReference type="EMBL" id="JACMRX010000004">
    <property type="protein sequence ID" value="KAF7990610.1"/>
    <property type="molecule type" value="Genomic_DNA"/>
</dbReference>
<name>A0A834XRV0_APHGI</name>
<proteinExistence type="predicted"/>
<evidence type="ECO:0000313" key="1">
    <source>
        <dbReference type="EMBL" id="KAF7990610.1"/>
    </source>
</evidence>
<dbReference type="Proteomes" id="UP000639338">
    <property type="component" value="Unassembled WGS sequence"/>
</dbReference>
<sequence>MEKTEKSMVELELDLNQKFGEWVALQEASSKLIPIYGAGYTGLNNLVDESVNIFNDNYNDPANNFDTQISKLGCGLLSVEEYSSSGKVKYSYRPEYSLPLPIPLNCAINKDEVNTYENDKKAAELNGQSFDRNNTIIRPHIKLSSCLESCLYLLKKQHSHFFYNNKPRWHKNQRVKEKKKKKY</sequence>
<reference evidence="1 2" key="1">
    <citation type="submission" date="2020-08" db="EMBL/GenBank/DDBJ databases">
        <title>Aphidius gifuensis genome sequencing and assembly.</title>
        <authorList>
            <person name="Du Z."/>
        </authorList>
    </citation>
    <scope>NUCLEOTIDE SEQUENCE [LARGE SCALE GENOMIC DNA]</scope>
    <source>
        <strain evidence="1">YNYX2018</strain>
        <tissue evidence="1">Adults</tissue>
    </source>
</reference>
<protein>
    <submittedName>
        <fullName evidence="1">Uncharacterized protein</fullName>
    </submittedName>
</protein>
<dbReference type="OrthoDB" id="361536at2759"/>
<evidence type="ECO:0000313" key="2">
    <source>
        <dbReference type="Proteomes" id="UP000639338"/>
    </source>
</evidence>
<keyword evidence="2" id="KW-1185">Reference proteome</keyword>
<organism evidence="1 2">
    <name type="scientific">Aphidius gifuensis</name>
    <name type="common">Parasitoid wasp</name>
    <dbReference type="NCBI Taxonomy" id="684658"/>
    <lineage>
        <taxon>Eukaryota</taxon>
        <taxon>Metazoa</taxon>
        <taxon>Ecdysozoa</taxon>
        <taxon>Arthropoda</taxon>
        <taxon>Hexapoda</taxon>
        <taxon>Insecta</taxon>
        <taxon>Pterygota</taxon>
        <taxon>Neoptera</taxon>
        <taxon>Endopterygota</taxon>
        <taxon>Hymenoptera</taxon>
        <taxon>Apocrita</taxon>
        <taxon>Ichneumonoidea</taxon>
        <taxon>Braconidae</taxon>
        <taxon>Aphidiinae</taxon>
        <taxon>Aphidius</taxon>
    </lineage>
</organism>
<gene>
    <name evidence="1" type="ORF">HCN44_000415</name>
</gene>